<dbReference type="PROSITE" id="PS51421">
    <property type="entry name" value="RAS"/>
    <property type="match status" value="1"/>
</dbReference>
<dbReference type="InterPro" id="IPR027417">
    <property type="entry name" value="P-loop_NTPase"/>
</dbReference>
<dbReference type="PROSITE" id="PS51419">
    <property type="entry name" value="RAB"/>
    <property type="match status" value="1"/>
</dbReference>
<proteinExistence type="predicted"/>
<organism evidence="4 5">
    <name type="scientific">Hyaloperonospora arabidopsidis (strain Emoy2)</name>
    <name type="common">Downy mildew agent</name>
    <name type="synonym">Peronospora arabidopsidis</name>
    <dbReference type="NCBI Taxonomy" id="559515"/>
    <lineage>
        <taxon>Eukaryota</taxon>
        <taxon>Sar</taxon>
        <taxon>Stramenopiles</taxon>
        <taxon>Oomycota</taxon>
        <taxon>Peronosporomycetes</taxon>
        <taxon>Peronosporales</taxon>
        <taxon>Peronosporaceae</taxon>
        <taxon>Hyaloperonospora</taxon>
    </lineage>
</organism>
<dbReference type="PRINTS" id="PR00449">
    <property type="entry name" value="RASTRNSFRMNG"/>
</dbReference>
<dbReference type="OMA" id="YGGSWIM"/>
<dbReference type="eggNOG" id="KOG4423">
    <property type="taxonomic scope" value="Eukaryota"/>
</dbReference>
<evidence type="ECO:0000313" key="5">
    <source>
        <dbReference type="Proteomes" id="UP000011713"/>
    </source>
</evidence>
<dbReference type="EMBL" id="JH597778">
    <property type="status" value="NOT_ANNOTATED_CDS"/>
    <property type="molecule type" value="Genomic_DNA"/>
</dbReference>
<dbReference type="Proteomes" id="UP000011713">
    <property type="component" value="Unassembled WGS sequence"/>
</dbReference>
<dbReference type="InParanoid" id="M4B787"/>
<dbReference type="GO" id="GO:0003924">
    <property type="term" value="F:GTPase activity"/>
    <property type="evidence" value="ECO:0007669"/>
    <property type="project" value="InterPro"/>
</dbReference>
<name>M4B787_HYAAE</name>
<dbReference type="Gene3D" id="3.40.50.300">
    <property type="entry name" value="P-loop containing nucleotide triphosphate hydrolases"/>
    <property type="match status" value="1"/>
</dbReference>
<evidence type="ECO:0000256" key="2">
    <source>
        <dbReference type="ARBA" id="ARBA00023134"/>
    </source>
</evidence>
<dbReference type="PANTHER" id="PTHR47977">
    <property type="entry name" value="RAS-RELATED PROTEIN RAB"/>
    <property type="match status" value="1"/>
</dbReference>
<keyword evidence="1" id="KW-0547">Nucleotide-binding</keyword>
<dbReference type="AlphaFoldDB" id="M4B787"/>
<dbReference type="EnsemblProtists" id="HpaT802139">
    <property type="protein sequence ID" value="HpaP802139"/>
    <property type="gene ID" value="HpaG802139"/>
</dbReference>
<dbReference type="VEuPathDB" id="FungiDB:HpaG802139"/>
<evidence type="ECO:0000256" key="3">
    <source>
        <dbReference type="SAM" id="MobiDB-lite"/>
    </source>
</evidence>
<feature type="region of interest" description="Disordered" evidence="3">
    <location>
        <begin position="588"/>
        <end position="611"/>
    </location>
</feature>
<evidence type="ECO:0000313" key="4">
    <source>
        <dbReference type="EnsemblProtists" id="HpaP802139"/>
    </source>
</evidence>
<evidence type="ECO:0000256" key="1">
    <source>
        <dbReference type="ARBA" id="ARBA00022741"/>
    </source>
</evidence>
<reference evidence="5" key="1">
    <citation type="journal article" date="2010" name="Science">
        <title>Signatures of adaptation to obligate biotrophy in the Hyaloperonospora arabidopsidis genome.</title>
        <authorList>
            <person name="Baxter L."/>
            <person name="Tripathy S."/>
            <person name="Ishaque N."/>
            <person name="Boot N."/>
            <person name="Cabral A."/>
            <person name="Kemen E."/>
            <person name="Thines M."/>
            <person name="Ah-Fong A."/>
            <person name="Anderson R."/>
            <person name="Badejoko W."/>
            <person name="Bittner-Eddy P."/>
            <person name="Boore J.L."/>
            <person name="Chibucos M.C."/>
            <person name="Coates M."/>
            <person name="Dehal P."/>
            <person name="Delehaunty K."/>
            <person name="Dong S."/>
            <person name="Downton P."/>
            <person name="Dumas B."/>
            <person name="Fabro G."/>
            <person name="Fronick C."/>
            <person name="Fuerstenberg S.I."/>
            <person name="Fulton L."/>
            <person name="Gaulin E."/>
            <person name="Govers F."/>
            <person name="Hughes L."/>
            <person name="Humphray S."/>
            <person name="Jiang R.H."/>
            <person name="Judelson H."/>
            <person name="Kamoun S."/>
            <person name="Kyung K."/>
            <person name="Meijer H."/>
            <person name="Minx P."/>
            <person name="Morris P."/>
            <person name="Nelson J."/>
            <person name="Phuntumart V."/>
            <person name="Qutob D."/>
            <person name="Rehmany A."/>
            <person name="Rougon-Cardoso A."/>
            <person name="Ryden P."/>
            <person name="Torto-Alalibo T."/>
            <person name="Studholme D."/>
            <person name="Wang Y."/>
            <person name="Win J."/>
            <person name="Wood J."/>
            <person name="Clifton S.W."/>
            <person name="Rogers J."/>
            <person name="Van den Ackerveken G."/>
            <person name="Jones J.D."/>
            <person name="McDowell J.M."/>
            <person name="Beynon J."/>
            <person name="Tyler B.M."/>
        </authorList>
    </citation>
    <scope>NUCLEOTIDE SEQUENCE [LARGE SCALE GENOMIC DNA]</scope>
    <source>
        <strain evidence="5">Emoy2</strain>
    </source>
</reference>
<feature type="compositionally biased region" description="Low complexity" evidence="3">
    <location>
        <begin position="593"/>
        <end position="609"/>
    </location>
</feature>
<reference evidence="4" key="2">
    <citation type="submission" date="2015-06" db="UniProtKB">
        <authorList>
            <consortium name="EnsemblProtists"/>
        </authorList>
    </citation>
    <scope>IDENTIFICATION</scope>
    <source>
        <strain evidence="4">Emoy2</strain>
    </source>
</reference>
<keyword evidence="5" id="KW-1185">Reference proteome</keyword>
<dbReference type="SUPFAM" id="SSF52540">
    <property type="entry name" value="P-loop containing nucleoside triphosphate hydrolases"/>
    <property type="match status" value="1"/>
</dbReference>
<dbReference type="GO" id="GO:0005525">
    <property type="term" value="F:GTP binding"/>
    <property type="evidence" value="ECO:0007669"/>
    <property type="project" value="UniProtKB-KW"/>
</dbReference>
<dbReference type="HOGENOM" id="CLU_393565_0_0_1"/>
<dbReference type="SMART" id="SM00173">
    <property type="entry name" value="RAS"/>
    <property type="match status" value="1"/>
</dbReference>
<dbReference type="InterPro" id="IPR050227">
    <property type="entry name" value="Rab"/>
</dbReference>
<dbReference type="STRING" id="559515.M4B787"/>
<dbReference type="Pfam" id="PF00071">
    <property type="entry name" value="Ras"/>
    <property type="match status" value="1"/>
</dbReference>
<feature type="region of interest" description="Disordered" evidence="3">
    <location>
        <begin position="396"/>
        <end position="424"/>
    </location>
</feature>
<feature type="compositionally biased region" description="Basic and acidic residues" evidence="3">
    <location>
        <begin position="402"/>
        <end position="424"/>
    </location>
</feature>
<dbReference type="SMART" id="SM00175">
    <property type="entry name" value="RAB"/>
    <property type="match status" value="1"/>
</dbReference>
<keyword evidence="2" id="KW-0342">GTP-binding</keyword>
<dbReference type="InterPro" id="IPR001806">
    <property type="entry name" value="Small_GTPase"/>
</dbReference>
<sequence>MTQRRPGEVTDSAPSTWMKMISSTFLGDGSNSSVFARRSSVSTTGGSTGVSPESLHQWANLQAENRLNPTPELKIALVGGPAVGKTSIVRRWLQRSYCTTYSPTIGVDVSTMMYKHCNQELLLHVWDVSSAEVDASTSSLHSLLCEDLDGIFFVFNVHRVSSVAAIDKWRHCLSKYLSPREIPCFLISHKADLLQKRVMTSDDIATYARAAGYKCWMWTVGKSTFGENEKNPAVKEALERMVEFICRDRIAMDHARLSRLEKPRGILETCGTPARLEVIRTDSALHLFPSSLLRIPIKAITTLPRDGNMSATYEKSMSNDGEEKNDVASHVMDSFGLNDRPPTYGGSWIMGSDKGVYLRATSSSILCNNETDDDSESIDEFQFPFFGLREMNEEEDAAAAAESHKREKEEEALERRREEERAERDRRNDQEAWSFFAGSISRGRAEGLLEYVSCALEVIIFLVPLQNCRCVCTETESKALFCCVGLIMCIMCLLSSRTRDITLAHRNTNLHHLFCDQQASLATSCSTLWKCIRSVRRYAYRGLGFARNARFSVLHKNELLPEDKSALYVSIPHNATHIVEPAVPSVWHTRTQSGSSSSLGEHSNSSNSHQMSPIAALWQARHTPSLQANQEQVDIPPQTCIDELSGEFYDHLAERLAHLAEQQKTEKLGGVALPNAFVGQMSTTVAVYLRTLVHSWKWWSRKSASCTRCVATPPRTSGTNLSGQWKPGTALS</sequence>
<accession>M4B787</accession>
<protein>
    <submittedName>
        <fullName evidence="4">Uncharacterized protein</fullName>
    </submittedName>
</protein>